<feature type="domain" description="ABC transmembrane type-1" evidence="9">
    <location>
        <begin position="22"/>
        <end position="280"/>
    </location>
</feature>
<feature type="transmembrane region" description="Helical" evidence="7">
    <location>
        <begin position="150"/>
        <end position="170"/>
    </location>
</feature>
<evidence type="ECO:0000256" key="1">
    <source>
        <dbReference type="ARBA" id="ARBA00004651"/>
    </source>
</evidence>
<feature type="domain" description="ABC transporter" evidence="8">
    <location>
        <begin position="351"/>
        <end position="572"/>
    </location>
</feature>
<dbReference type="Pfam" id="PF00005">
    <property type="entry name" value="ABC_tran"/>
    <property type="match status" value="1"/>
</dbReference>
<evidence type="ECO:0000256" key="4">
    <source>
        <dbReference type="ARBA" id="ARBA00022840"/>
    </source>
</evidence>
<dbReference type="SMART" id="SM00382">
    <property type="entry name" value="AAA"/>
    <property type="match status" value="1"/>
</dbReference>
<dbReference type="AlphaFoldDB" id="A0A1Z1FDJ5"/>
<comment type="subcellular location">
    <subcellularLocation>
        <location evidence="1">Cell membrane</location>
        <topology evidence="1">Multi-pass membrane protein</topology>
    </subcellularLocation>
</comment>
<dbReference type="GO" id="GO:0140359">
    <property type="term" value="F:ABC-type transporter activity"/>
    <property type="evidence" value="ECO:0007669"/>
    <property type="project" value="InterPro"/>
</dbReference>
<dbReference type="InterPro" id="IPR039421">
    <property type="entry name" value="Type_1_exporter"/>
</dbReference>
<accession>A0A1Z1FDJ5</accession>
<evidence type="ECO:0000313" key="10">
    <source>
        <dbReference type="EMBL" id="ARU16901.1"/>
    </source>
</evidence>
<dbReference type="GO" id="GO:0005886">
    <property type="term" value="C:plasma membrane"/>
    <property type="evidence" value="ECO:0007669"/>
    <property type="project" value="UniProtKB-SubCell"/>
</dbReference>
<dbReference type="RefSeq" id="WP_066847136.1">
    <property type="nucleotide sequence ID" value="NZ_CP019602.1"/>
</dbReference>
<dbReference type="PROSITE" id="PS00211">
    <property type="entry name" value="ABC_TRANSPORTER_1"/>
    <property type="match status" value="1"/>
</dbReference>
<dbReference type="InterPro" id="IPR003593">
    <property type="entry name" value="AAA+_ATPase"/>
</dbReference>
<dbReference type="InterPro" id="IPR017871">
    <property type="entry name" value="ABC_transporter-like_CS"/>
</dbReference>
<dbReference type="InterPro" id="IPR003439">
    <property type="entry name" value="ABC_transporter-like_ATP-bd"/>
</dbReference>
<keyword evidence="2 7" id="KW-0812">Transmembrane</keyword>
<evidence type="ECO:0000256" key="3">
    <source>
        <dbReference type="ARBA" id="ARBA00022741"/>
    </source>
</evidence>
<dbReference type="STRING" id="450378.GCA_001661675_02589"/>
<feature type="transmembrane region" description="Helical" evidence="7">
    <location>
        <begin position="263"/>
        <end position="281"/>
    </location>
</feature>
<dbReference type="OrthoDB" id="5288711at2"/>
<dbReference type="Gene3D" id="1.20.1560.10">
    <property type="entry name" value="ABC transporter type 1, transmembrane domain"/>
    <property type="match status" value="1"/>
</dbReference>
<sequence>MTLSTIRRAAGLLRSIPPGQIALLSALTLASALSEGVGLLMLVPMLSALSAGELAAGLPGWAASASATLAQWMGLGGLLALFVALVAARAVLNYRLALAQTRSQYAVVDDWRDRIYRALLSAGWRHLSAMRQSDNISLLIQLVDTIGDGIFRLLGLLTSVVTLGIVWLAAFALSPVTALVGALGGMAVLALFSRFRRHARGLGSDVVRGIGALQGEAQETLGALRLIKSHGQEGGAALRLSQNVGALRRAQLAMIRTTAGSRALLLSAGAVAMALVVWVAFARGVSLAVLLPLVALFARSVPLLDTLQSGLQHWSHALPAIERAESLLAQASAAREPDLPAAPAPRPLHEIAVTDATVRHAGRDSPALDDVTLVLPAGSMTALVGPSGAGKSTLADLFGAMFAPDAGTLSVDGMPLDGAALVGWRRTSAYLHQEPVLFHTTIRRNLQWARSDAGEAEMKRALERASAGFVLELPEGLDTVVGDAGRRLSGGERQRIALARALLGDPALLILDEATSALDAENDAAIARAIAGLKGQCTILVIGHRGALTDMADRVVTLRNGRIAGEGAIPSAS</sequence>
<evidence type="ECO:0000256" key="2">
    <source>
        <dbReference type="ARBA" id="ARBA00022692"/>
    </source>
</evidence>
<dbReference type="PROSITE" id="PS50929">
    <property type="entry name" value="ABC_TM1F"/>
    <property type="match status" value="1"/>
</dbReference>
<dbReference type="PANTHER" id="PTHR24221">
    <property type="entry name" value="ATP-BINDING CASSETTE SUB-FAMILY B"/>
    <property type="match status" value="1"/>
</dbReference>
<dbReference type="SUPFAM" id="SSF52540">
    <property type="entry name" value="P-loop containing nucleoside triphosphate hydrolases"/>
    <property type="match status" value="1"/>
</dbReference>
<evidence type="ECO:0000256" key="7">
    <source>
        <dbReference type="SAM" id="Phobius"/>
    </source>
</evidence>
<dbReference type="EMBL" id="CP019602">
    <property type="protein sequence ID" value="ARU16901.1"/>
    <property type="molecule type" value="Genomic_DNA"/>
</dbReference>
<keyword evidence="3" id="KW-0547">Nucleotide-binding</keyword>
<dbReference type="SUPFAM" id="SSF90123">
    <property type="entry name" value="ABC transporter transmembrane region"/>
    <property type="match status" value="1"/>
</dbReference>
<dbReference type="Gene3D" id="3.40.50.300">
    <property type="entry name" value="P-loop containing nucleotide triphosphate hydrolases"/>
    <property type="match status" value="1"/>
</dbReference>
<keyword evidence="6 7" id="KW-0472">Membrane</keyword>
<dbReference type="Proteomes" id="UP000195807">
    <property type="component" value="Chromosome"/>
</dbReference>
<evidence type="ECO:0000259" key="9">
    <source>
        <dbReference type="PROSITE" id="PS50929"/>
    </source>
</evidence>
<organism evidence="10 11">
    <name type="scientific">Croceicoccus marinus</name>
    <dbReference type="NCBI Taxonomy" id="450378"/>
    <lineage>
        <taxon>Bacteria</taxon>
        <taxon>Pseudomonadati</taxon>
        <taxon>Pseudomonadota</taxon>
        <taxon>Alphaproteobacteria</taxon>
        <taxon>Sphingomonadales</taxon>
        <taxon>Erythrobacteraceae</taxon>
        <taxon>Croceicoccus</taxon>
    </lineage>
</organism>
<evidence type="ECO:0000259" key="8">
    <source>
        <dbReference type="PROSITE" id="PS50893"/>
    </source>
</evidence>
<evidence type="ECO:0000313" key="11">
    <source>
        <dbReference type="Proteomes" id="UP000195807"/>
    </source>
</evidence>
<feature type="transmembrane region" description="Helical" evidence="7">
    <location>
        <begin position="69"/>
        <end position="92"/>
    </location>
</feature>
<dbReference type="InterPro" id="IPR027417">
    <property type="entry name" value="P-loop_NTPase"/>
</dbReference>
<keyword evidence="5 7" id="KW-1133">Transmembrane helix</keyword>
<name>A0A1Z1FDJ5_9SPHN</name>
<evidence type="ECO:0000256" key="5">
    <source>
        <dbReference type="ARBA" id="ARBA00022989"/>
    </source>
</evidence>
<dbReference type="KEGG" id="cman:A9D14_12900"/>
<dbReference type="InterPro" id="IPR011527">
    <property type="entry name" value="ABC1_TM_dom"/>
</dbReference>
<evidence type="ECO:0000256" key="6">
    <source>
        <dbReference type="ARBA" id="ARBA00023136"/>
    </source>
</evidence>
<dbReference type="Pfam" id="PF00664">
    <property type="entry name" value="ABC_membrane"/>
    <property type="match status" value="1"/>
</dbReference>
<proteinExistence type="predicted"/>
<gene>
    <name evidence="10" type="ORF">A9D14_12900</name>
</gene>
<dbReference type="PANTHER" id="PTHR24221:SF590">
    <property type="entry name" value="COMPONENT LINKED WITH THE ASSEMBLY OF CYTOCHROME' TRANSPORT TRANSMEMBRANE ATP-BINDING PROTEIN ABC TRANSPORTER CYDD-RELATED"/>
    <property type="match status" value="1"/>
</dbReference>
<dbReference type="PROSITE" id="PS50893">
    <property type="entry name" value="ABC_TRANSPORTER_2"/>
    <property type="match status" value="1"/>
</dbReference>
<feature type="transmembrane region" description="Helical" evidence="7">
    <location>
        <begin position="21"/>
        <end position="49"/>
    </location>
</feature>
<protein>
    <recommendedName>
        <fullName evidence="12">ABC transporter ATP-binding protein</fullName>
    </recommendedName>
</protein>
<feature type="transmembrane region" description="Helical" evidence="7">
    <location>
        <begin position="176"/>
        <end position="192"/>
    </location>
</feature>
<dbReference type="InterPro" id="IPR036640">
    <property type="entry name" value="ABC1_TM_sf"/>
</dbReference>
<dbReference type="GO" id="GO:0005524">
    <property type="term" value="F:ATP binding"/>
    <property type="evidence" value="ECO:0007669"/>
    <property type="project" value="UniProtKB-KW"/>
</dbReference>
<keyword evidence="4" id="KW-0067">ATP-binding</keyword>
<reference evidence="10 11" key="1">
    <citation type="submission" date="2017-01" db="EMBL/GenBank/DDBJ databases">
        <title>Complete genome sequence of esterase-producing bacterium Croceicoccus marinus E4A9.</title>
        <authorList>
            <person name="Wu Y.-H."/>
            <person name="Cheng H."/>
            <person name="Xu L."/>
            <person name="Huo Y.-Y."/>
            <person name="Wang C.-S."/>
            <person name="Xu X.-W."/>
        </authorList>
    </citation>
    <scope>NUCLEOTIDE SEQUENCE [LARGE SCALE GENOMIC DNA]</scope>
    <source>
        <strain evidence="10 11">E4A9</strain>
    </source>
</reference>
<keyword evidence="11" id="KW-1185">Reference proteome</keyword>
<evidence type="ECO:0008006" key="12">
    <source>
        <dbReference type="Google" id="ProtNLM"/>
    </source>
</evidence>
<dbReference type="GO" id="GO:0016887">
    <property type="term" value="F:ATP hydrolysis activity"/>
    <property type="evidence" value="ECO:0007669"/>
    <property type="project" value="InterPro"/>
</dbReference>